<evidence type="ECO:0000256" key="3">
    <source>
        <dbReference type="ARBA" id="ARBA00022741"/>
    </source>
</evidence>
<evidence type="ECO:0000256" key="4">
    <source>
        <dbReference type="ARBA" id="ARBA00022771"/>
    </source>
</evidence>
<evidence type="ECO:0000313" key="12">
    <source>
        <dbReference type="EMBL" id="CAD8472680.1"/>
    </source>
</evidence>
<evidence type="ECO:0000256" key="6">
    <source>
        <dbReference type="ARBA" id="ARBA00022806"/>
    </source>
</evidence>
<dbReference type="GO" id="GO:0008270">
    <property type="term" value="F:zinc ion binding"/>
    <property type="evidence" value="ECO:0007669"/>
    <property type="project" value="UniProtKB-KW"/>
</dbReference>
<dbReference type="PANTHER" id="PTHR45626:SF14">
    <property type="entry name" value="ATP-DEPENDENT DNA HELICASE (EUROFUNG)"/>
    <property type="match status" value="1"/>
</dbReference>
<dbReference type="InterPro" id="IPR027417">
    <property type="entry name" value="P-loop_NTPase"/>
</dbReference>
<dbReference type="InterPro" id="IPR013083">
    <property type="entry name" value="Znf_RING/FYVE/PHD"/>
</dbReference>
<dbReference type="InterPro" id="IPR017907">
    <property type="entry name" value="Znf_RING_CS"/>
</dbReference>
<name>A0A7S0H8V5_9CRYP</name>
<dbReference type="SUPFAM" id="SSF57850">
    <property type="entry name" value="RING/U-box"/>
    <property type="match status" value="1"/>
</dbReference>
<dbReference type="SMART" id="SM00490">
    <property type="entry name" value="HELICc"/>
    <property type="match status" value="1"/>
</dbReference>
<dbReference type="InterPro" id="IPR001650">
    <property type="entry name" value="Helicase_C-like"/>
</dbReference>
<keyword evidence="3" id="KW-0547">Nucleotide-binding</keyword>
<dbReference type="InterPro" id="IPR050628">
    <property type="entry name" value="SNF2_RAD54_helicase_TF"/>
</dbReference>
<dbReference type="PROSITE" id="PS00518">
    <property type="entry name" value="ZF_RING_1"/>
    <property type="match status" value="1"/>
</dbReference>
<dbReference type="PANTHER" id="PTHR45626">
    <property type="entry name" value="TRANSCRIPTION TERMINATION FACTOR 2-RELATED"/>
    <property type="match status" value="1"/>
</dbReference>
<sequence length="821" mass="92298">MRGWNHLSAHKAERTDAQSFTASPARLTRSSAQVLSPAVRSVTKIPSRATLIVVPSTLLHHWKFQVSAHTKKGILRLRTVSQSSEILSAEAMAQLDVVLTTFDVLSKQWSLGSPVVGSERWYEKQRVTSLKQGAYVHDYVGIADFQKRMESVRDIDASEFLKVTWRRIILDEGHVMGGTNDTNRAMMCSNIDASCRWICTGTPTPSNPGSELMHLQGLMCFLRSKPLGNPDVWRQQVVLPFESFDCSAWVRLHAMLSRSMFRSLKADMERLGEIPSCRVETTNIRLSPGEQQAYNGLVCIIQRNLVLAECDNNTIDSLLHIDNRKYALEAISNMRKACCVTGQFEIAIVKAHLDEAIEVMRRGHSLKDEGCNCAGRYFDTASSKFVDCNDREGDCPLLQDTLRVVPESRILKVQHAFVPESFSAGQTSLVDQHSCLCDNCSKGSIFPFITPCGHLICLTCVDKAMRVCPICARSYSLGSFADFQPSVEQSNMSWNSSWIDKLSSKVALLLVRLRHFGFLKVHQSKEFWWHNNVLRLAMQTCKHECKSPPQRHPLGKCIVFSNFIEAIDNVANSISEAMDGGGNYMRFTANLKRGMLERNDAIQEFRENPDIQIILIDSAGALGLDLSFVTHVYLLDPIWDKSQEDQVISRAHRLGAKNSITVEKFIASGTVEEVMERWVKEKFNGSKAGKQHVENVRKRVRNEEQRKASEVNKVNWILRNAKLLPDMEDSRMQASSGPSPLRTRPQLVHEAVGEADAEETRNRTREAALAVDFIPCPGFEGSKPGYAFKQGELGLGYYIDLVQMASEPPNRQSKRVRFAEP</sequence>
<dbReference type="GO" id="GO:0005524">
    <property type="term" value="F:ATP binding"/>
    <property type="evidence" value="ECO:0007669"/>
    <property type="project" value="UniProtKB-KW"/>
</dbReference>
<dbReference type="InterPro" id="IPR049730">
    <property type="entry name" value="SNF2/RAD54-like_C"/>
</dbReference>
<dbReference type="GO" id="GO:0005634">
    <property type="term" value="C:nucleus"/>
    <property type="evidence" value="ECO:0007669"/>
    <property type="project" value="TreeGrafter"/>
</dbReference>
<comment type="subcellular location">
    <subcellularLocation>
        <location evidence="1">Plastid</location>
        <location evidence="1">Chloroplast</location>
    </subcellularLocation>
</comment>
<dbReference type="Gene3D" id="3.40.50.300">
    <property type="entry name" value="P-loop containing nucleotide triphosphate hydrolases"/>
    <property type="match status" value="1"/>
</dbReference>
<keyword evidence="5" id="KW-0378">Hydrolase</keyword>
<dbReference type="AlphaFoldDB" id="A0A7S0H8V5"/>
<dbReference type="CDD" id="cd18793">
    <property type="entry name" value="SF2_C_SNF"/>
    <property type="match status" value="1"/>
</dbReference>
<dbReference type="SUPFAM" id="SSF52540">
    <property type="entry name" value="P-loop containing nucleoside triphosphate hydrolases"/>
    <property type="match status" value="2"/>
</dbReference>
<dbReference type="GO" id="GO:0016787">
    <property type="term" value="F:hydrolase activity"/>
    <property type="evidence" value="ECO:0007669"/>
    <property type="project" value="UniProtKB-KW"/>
</dbReference>
<keyword evidence="4 9" id="KW-0863">Zinc-finger</keyword>
<keyword evidence="8" id="KW-0067">ATP-binding</keyword>
<reference evidence="12" key="1">
    <citation type="submission" date="2021-01" db="EMBL/GenBank/DDBJ databases">
        <authorList>
            <person name="Corre E."/>
            <person name="Pelletier E."/>
            <person name="Niang G."/>
            <person name="Scheremetjew M."/>
            <person name="Finn R."/>
            <person name="Kale V."/>
            <person name="Holt S."/>
            <person name="Cochrane G."/>
            <person name="Meng A."/>
            <person name="Brown T."/>
            <person name="Cohen L."/>
        </authorList>
    </citation>
    <scope>NUCLEOTIDE SEQUENCE</scope>
    <source>
        <strain evidence="12">CCMP325</strain>
    </source>
</reference>
<keyword evidence="2" id="KW-0479">Metal-binding</keyword>
<evidence type="ECO:0008006" key="13">
    <source>
        <dbReference type="Google" id="ProtNLM"/>
    </source>
</evidence>
<dbReference type="Pfam" id="PF00176">
    <property type="entry name" value="SNF2-rel_dom"/>
    <property type="match status" value="1"/>
</dbReference>
<dbReference type="Gene3D" id="3.40.50.10810">
    <property type="entry name" value="Tandem AAA-ATPase domain"/>
    <property type="match status" value="2"/>
</dbReference>
<dbReference type="EMBL" id="HBEO01006098">
    <property type="protein sequence ID" value="CAD8472680.1"/>
    <property type="molecule type" value="Transcribed_RNA"/>
</dbReference>
<evidence type="ECO:0000256" key="5">
    <source>
        <dbReference type="ARBA" id="ARBA00022801"/>
    </source>
</evidence>
<dbReference type="PROSITE" id="PS51194">
    <property type="entry name" value="HELICASE_CTER"/>
    <property type="match status" value="1"/>
</dbReference>
<feature type="domain" description="RING-type" evidence="10">
    <location>
        <begin position="437"/>
        <end position="471"/>
    </location>
</feature>
<dbReference type="InterPro" id="IPR000330">
    <property type="entry name" value="SNF2_N"/>
</dbReference>
<evidence type="ECO:0000256" key="7">
    <source>
        <dbReference type="ARBA" id="ARBA00022833"/>
    </source>
</evidence>
<dbReference type="GO" id="GO:0008094">
    <property type="term" value="F:ATP-dependent activity, acting on DNA"/>
    <property type="evidence" value="ECO:0007669"/>
    <property type="project" value="TreeGrafter"/>
</dbReference>
<dbReference type="GO" id="GO:0004386">
    <property type="term" value="F:helicase activity"/>
    <property type="evidence" value="ECO:0007669"/>
    <property type="project" value="UniProtKB-KW"/>
</dbReference>
<accession>A0A7S0H8V5</accession>
<dbReference type="GO" id="GO:0006281">
    <property type="term" value="P:DNA repair"/>
    <property type="evidence" value="ECO:0007669"/>
    <property type="project" value="TreeGrafter"/>
</dbReference>
<evidence type="ECO:0000256" key="8">
    <source>
        <dbReference type="ARBA" id="ARBA00022840"/>
    </source>
</evidence>
<organism evidence="12">
    <name type="scientific">Hanusia phi</name>
    <dbReference type="NCBI Taxonomy" id="3032"/>
    <lineage>
        <taxon>Eukaryota</taxon>
        <taxon>Cryptophyceae</taxon>
        <taxon>Pyrenomonadales</taxon>
        <taxon>Geminigeraceae</taxon>
        <taxon>Hanusia</taxon>
    </lineage>
</organism>
<dbReference type="InterPro" id="IPR038718">
    <property type="entry name" value="SNF2-like_sf"/>
</dbReference>
<dbReference type="Pfam" id="PF00271">
    <property type="entry name" value="Helicase_C"/>
    <property type="match status" value="1"/>
</dbReference>
<dbReference type="PROSITE" id="PS50089">
    <property type="entry name" value="ZF_RING_2"/>
    <property type="match status" value="1"/>
</dbReference>
<dbReference type="Gene3D" id="3.30.40.10">
    <property type="entry name" value="Zinc/RING finger domain, C3HC4 (zinc finger)"/>
    <property type="match status" value="1"/>
</dbReference>
<proteinExistence type="predicted"/>
<evidence type="ECO:0000259" key="11">
    <source>
        <dbReference type="PROSITE" id="PS51194"/>
    </source>
</evidence>
<gene>
    <name evidence="12" type="ORF">HPHI1048_LOCUS4310</name>
</gene>
<evidence type="ECO:0000256" key="9">
    <source>
        <dbReference type="PROSITE-ProRule" id="PRU00175"/>
    </source>
</evidence>
<evidence type="ECO:0000256" key="2">
    <source>
        <dbReference type="ARBA" id="ARBA00022723"/>
    </source>
</evidence>
<dbReference type="GO" id="GO:0009507">
    <property type="term" value="C:chloroplast"/>
    <property type="evidence" value="ECO:0007669"/>
    <property type="project" value="UniProtKB-SubCell"/>
</dbReference>
<evidence type="ECO:0000256" key="1">
    <source>
        <dbReference type="ARBA" id="ARBA00004229"/>
    </source>
</evidence>
<protein>
    <recommendedName>
        <fullName evidence="13">RanBP-type and C3HC4-type zinc finger-containing protein 1</fullName>
    </recommendedName>
</protein>
<dbReference type="InterPro" id="IPR001841">
    <property type="entry name" value="Znf_RING"/>
</dbReference>
<feature type="domain" description="Helicase C-terminal" evidence="11">
    <location>
        <begin position="533"/>
        <end position="704"/>
    </location>
</feature>
<evidence type="ECO:0000259" key="10">
    <source>
        <dbReference type="PROSITE" id="PS50089"/>
    </source>
</evidence>
<keyword evidence="6" id="KW-0347">Helicase</keyword>
<keyword evidence="7" id="KW-0862">Zinc</keyword>